<name>K5VF35_PHACS</name>
<feature type="transmembrane region" description="Helical" evidence="2">
    <location>
        <begin position="469"/>
        <end position="494"/>
    </location>
</feature>
<protein>
    <submittedName>
        <fullName evidence="3">Uncharacterized protein</fullName>
    </submittedName>
</protein>
<reference evidence="3 4" key="1">
    <citation type="journal article" date="2012" name="BMC Genomics">
        <title>Comparative genomics of the white-rot fungi, Phanerochaete carnosa and P. chrysosporium, to elucidate the genetic basis of the distinct wood types they colonize.</title>
        <authorList>
            <person name="Suzuki H."/>
            <person name="MacDonald J."/>
            <person name="Syed K."/>
            <person name="Salamov A."/>
            <person name="Hori C."/>
            <person name="Aerts A."/>
            <person name="Henrissat B."/>
            <person name="Wiebenga A."/>
            <person name="vanKuyk P.A."/>
            <person name="Barry K."/>
            <person name="Lindquist E."/>
            <person name="LaButti K."/>
            <person name="Lapidus A."/>
            <person name="Lucas S."/>
            <person name="Coutinho P."/>
            <person name="Gong Y."/>
            <person name="Samejima M."/>
            <person name="Mahadevan R."/>
            <person name="Abou-Zaid M."/>
            <person name="de Vries R.P."/>
            <person name="Igarashi K."/>
            <person name="Yadav J.S."/>
            <person name="Grigoriev I.V."/>
            <person name="Master E.R."/>
        </authorList>
    </citation>
    <scope>NUCLEOTIDE SEQUENCE [LARGE SCALE GENOMIC DNA]</scope>
    <source>
        <strain evidence="3 4">HHB-10118-sp</strain>
    </source>
</reference>
<feature type="compositionally biased region" description="Low complexity" evidence="1">
    <location>
        <begin position="240"/>
        <end position="270"/>
    </location>
</feature>
<dbReference type="HOGENOM" id="CLU_496151_0_0_1"/>
<dbReference type="RefSeq" id="XP_007391041.1">
    <property type="nucleotide sequence ID" value="XM_007390979.1"/>
</dbReference>
<feature type="compositionally biased region" description="Polar residues" evidence="1">
    <location>
        <begin position="399"/>
        <end position="415"/>
    </location>
</feature>
<dbReference type="AlphaFoldDB" id="K5VF35"/>
<evidence type="ECO:0000313" key="4">
    <source>
        <dbReference type="Proteomes" id="UP000008370"/>
    </source>
</evidence>
<dbReference type="InParanoid" id="K5VF35"/>
<dbReference type="EMBL" id="JH930468">
    <property type="protein sequence ID" value="EKM61636.1"/>
    <property type="molecule type" value="Genomic_DNA"/>
</dbReference>
<feature type="compositionally biased region" description="Low complexity" evidence="1">
    <location>
        <begin position="358"/>
        <end position="386"/>
    </location>
</feature>
<keyword evidence="2" id="KW-0812">Transmembrane</keyword>
<feature type="region of interest" description="Disordered" evidence="1">
    <location>
        <begin position="176"/>
        <end position="274"/>
    </location>
</feature>
<feature type="region of interest" description="Disordered" evidence="1">
    <location>
        <begin position="357"/>
        <end position="415"/>
    </location>
</feature>
<keyword evidence="2" id="KW-0472">Membrane</keyword>
<feature type="compositionally biased region" description="Low complexity" evidence="1">
    <location>
        <begin position="208"/>
        <end position="227"/>
    </location>
</feature>
<keyword evidence="2" id="KW-1133">Transmembrane helix</keyword>
<accession>K5VF35</accession>
<feature type="transmembrane region" description="Helical" evidence="2">
    <location>
        <begin position="506"/>
        <end position="532"/>
    </location>
</feature>
<dbReference type="Proteomes" id="UP000008370">
    <property type="component" value="Unassembled WGS sequence"/>
</dbReference>
<evidence type="ECO:0000313" key="3">
    <source>
        <dbReference type="EMBL" id="EKM61636.1"/>
    </source>
</evidence>
<sequence>MEFRAIGGGPGEWTINLRNVERITLDDKVYNVNAGVYNPKVAKATSLLEAVKELEKSIFGRVAPVPWKPGDPKATLCKSMADNSCQKDCQCRNSHDLIDITVVERLLREYGQRPRALRSPTYISYGKHDSPNFFWMVSQLNSDMLSEPITAGDHLATVMGQLVTYLRSILNASARTVPSQQYRSPAMTTARPSSSTHREAPPPYSEIAGSGPSRGSAASRTASQGASKESSRLLASAAPTPSYHSVVSPSSTSRSSTSASTNSAQQSSTNGLAKSSAFEVNVKVKASATGPAGPSSTSEVRSSHTITTSSAVVKVDVGVKTTTTSPMASPSTPAPFVNQLTKPPTAVVKVDVKVNAGPASPSPSSYSSTSSASTSNHAHLTTSATTRVSLPAKPPPSRTVASSRQPQYGATSYSSVGVRTPSMHASNYVQQSVTCLPPPVTARPSYAATATYTSSCTHSHSRRRDQNEAAIVAIACVIFFLLLPLTAAGVIFWPTIWQALAEAGEAFVAACVSVLQGLAGLAILAALCAAVYAGGAPALALICCCMFCV</sequence>
<proteinExistence type="predicted"/>
<gene>
    <name evidence="3" type="ORF">PHACADRAFT_248356</name>
</gene>
<evidence type="ECO:0000256" key="2">
    <source>
        <dbReference type="SAM" id="Phobius"/>
    </source>
</evidence>
<dbReference type="KEGG" id="pco:PHACADRAFT_248356"/>
<feature type="compositionally biased region" description="Polar residues" evidence="1">
    <location>
        <begin position="176"/>
        <end position="195"/>
    </location>
</feature>
<feature type="compositionally biased region" description="Polar residues" evidence="1">
    <location>
        <begin position="294"/>
        <end position="307"/>
    </location>
</feature>
<keyword evidence="4" id="KW-1185">Reference proteome</keyword>
<evidence type="ECO:0000256" key="1">
    <source>
        <dbReference type="SAM" id="MobiDB-lite"/>
    </source>
</evidence>
<feature type="region of interest" description="Disordered" evidence="1">
    <location>
        <begin position="287"/>
        <end position="307"/>
    </location>
</feature>
<organism evidence="3 4">
    <name type="scientific">Phanerochaete carnosa (strain HHB-10118-sp)</name>
    <name type="common">White-rot fungus</name>
    <name type="synonym">Peniophora carnosa</name>
    <dbReference type="NCBI Taxonomy" id="650164"/>
    <lineage>
        <taxon>Eukaryota</taxon>
        <taxon>Fungi</taxon>
        <taxon>Dikarya</taxon>
        <taxon>Basidiomycota</taxon>
        <taxon>Agaricomycotina</taxon>
        <taxon>Agaricomycetes</taxon>
        <taxon>Polyporales</taxon>
        <taxon>Phanerochaetaceae</taxon>
        <taxon>Phanerochaete</taxon>
    </lineage>
</organism>
<dbReference type="GeneID" id="18914331"/>
<dbReference type="OrthoDB" id="10638516at2759"/>